<dbReference type="InterPro" id="IPR012349">
    <property type="entry name" value="Split_barrel_FMN-bd"/>
</dbReference>
<organism evidence="1 2">
    <name type="scientific">Uliginosibacterium paludis</name>
    <dbReference type="NCBI Taxonomy" id="1615952"/>
    <lineage>
        <taxon>Bacteria</taxon>
        <taxon>Pseudomonadati</taxon>
        <taxon>Pseudomonadota</taxon>
        <taxon>Betaproteobacteria</taxon>
        <taxon>Rhodocyclales</taxon>
        <taxon>Zoogloeaceae</taxon>
        <taxon>Uliginosibacterium</taxon>
    </lineage>
</organism>
<gene>
    <name evidence="1" type="ORF">ABVT11_02695</name>
</gene>
<dbReference type="Pfam" id="PF04299">
    <property type="entry name" value="FMN_bind_2"/>
    <property type="match status" value="1"/>
</dbReference>
<dbReference type="PANTHER" id="PTHR35802">
    <property type="entry name" value="PROTEASE SYNTHASE AND SPORULATION PROTEIN PAI 2"/>
    <property type="match status" value="1"/>
</dbReference>
<evidence type="ECO:0000313" key="1">
    <source>
        <dbReference type="EMBL" id="MET1488721.1"/>
    </source>
</evidence>
<dbReference type="Gene3D" id="2.30.110.10">
    <property type="entry name" value="Electron Transport, Fmn-binding Protein, Chain A"/>
    <property type="match status" value="1"/>
</dbReference>
<name>A0ABV2CLE5_9RHOO</name>
<dbReference type="InterPro" id="IPR007396">
    <property type="entry name" value="TR_PAI2-type"/>
</dbReference>
<comment type="caution">
    <text evidence="1">The sequence shown here is derived from an EMBL/GenBank/DDBJ whole genome shotgun (WGS) entry which is preliminary data.</text>
</comment>
<protein>
    <submittedName>
        <fullName evidence="1">FMN-binding negative transcriptional regulator</fullName>
    </submittedName>
</protein>
<sequence>MLRAHLARANTHWRDLSGIEECLVVFQGPENYVTPGWYPGKARDPRAVPTWNYASVQIRGRPCVREDAAWLARQLADLSRHHEQIRPQPWSIEDLPPDFLEAQLRAIVGIEIPIGRIDGKFKMSQNRQDEDRAGVIRGLRDANDPHHNDEVADVVERAAAQRPAR</sequence>
<evidence type="ECO:0000313" key="2">
    <source>
        <dbReference type="Proteomes" id="UP001548590"/>
    </source>
</evidence>
<dbReference type="PANTHER" id="PTHR35802:SF1">
    <property type="entry name" value="PROTEASE SYNTHASE AND SPORULATION PROTEIN PAI 2"/>
    <property type="match status" value="1"/>
</dbReference>
<dbReference type="Proteomes" id="UP001548590">
    <property type="component" value="Unassembled WGS sequence"/>
</dbReference>
<dbReference type="EMBL" id="JBEWLZ010000001">
    <property type="protein sequence ID" value="MET1488721.1"/>
    <property type="molecule type" value="Genomic_DNA"/>
</dbReference>
<dbReference type="SUPFAM" id="SSF50475">
    <property type="entry name" value="FMN-binding split barrel"/>
    <property type="match status" value="1"/>
</dbReference>
<proteinExistence type="predicted"/>
<dbReference type="PIRSF" id="PIRSF010372">
    <property type="entry name" value="PaiB"/>
    <property type="match status" value="1"/>
</dbReference>
<keyword evidence="2" id="KW-1185">Reference proteome</keyword>
<accession>A0ABV2CLE5</accession>
<reference evidence="1 2" key="1">
    <citation type="submission" date="2024-07" db="EMBL/GenBank/DDBJ databases">
        <title>Uliginosibacterium paludis KCTC:42655.</title>
        <authorList>
            <person name="Kim M.K."/>
        </authorList>
    </citation>
    <scope>NUCLEOTIDE SEQUENCE [LARGE SCALE GENOMIC DNA]</scope>
    <source>
        <strain evidence="1 2">KCTC 42655</strain>
    </source>
</reference>
<dbReference type="RefSeq" id="WP_345927092.1">
    <property type="nucleotide sequence ID" value="NZ_JBDIVF010000003.1"/>
</dbReference>